<reference evidence="1" key="1">
    <citation type="submission" date="2021-02" db="EMBL/GenBank/DDBJ databases">
        <authorList>
            <person name="Nowell W R."/>
        </authorList>
    </citation>
    <scope>NUCLEOTIDE SEQUENCE</scope>
</reference>
<proteinExistence type="predicted"/>
<protein>
    <submittedName>
        <fullName evidence="1">Uncharacterized protein</fullName>
    </submittedName>
</protein>
<gene>
    <name evidence="1" type="ORF">JBS370_LOCUS17401</name>
</gene>
<accession>A0A819DE79</accession>
<feature type="non-terminal residue" evidence="1">
    <location>
        <position position="1"/>
    </location>
</feature>
<evidence type="ECO:0000313" key="2">
    <source>
        <dbReference type="Proteomes" id="UP000663836"/>
    </source>
</evidence>
<sequence>MYKKFRCGRLILMHDGTLKKLDLENGGGARVCHWNNKDMTLNDIHHVILNIFNMAADTQLETSLYDFKLNRLDVNQYATFYDYIYHNGLNCNSTVIYLCTNQVNNIDESKTKEKEHTTTTSTSKKISKQSTISLSTTSVECKNIIDNIEQDSDECNSHNTSSEYSFINSINKLLKNIRELINQNNYDENLIQLFENISMIYGYVYLTIDSLQEYIQSLNEDVRLNRKYNITLHSTCLNNIIDICESTEILFNLNNNKFRYIEHYSIISDSFIQFYQNLK</sequence>
<evidence type="ECO:0000313" key="1">
    <source>
        <dbReference type="EMBL" id="CAF3836780.1"/>
    </source>
</evidence>
<dbReference type="Proteomes" id="UP000663836">
    <property type="component" value="Unassembled WGS sequence"/>
</dbReference>
<organism evidence="1 2">
    <name type="scientific">Rotaria sordida</name>
    <dbReference type="NCBI Taxonomy" id="392033"/>
    <lineage>
        <taxon>Eukaryota</taxon>
        <taxon>Metazoa</taxon>
        <taxon>Spiralia</taxon>
        <taxon>Gnathifera</taxon>
        <taxon>Rotifera</taxon>
        <taxon>Eurotatoria</taxon>
        <taxon>Bdelloidea</taxon>
        <taxon>Philodinida</taxon>
        <taxon>Philodinidae</taxon>
        <taxon>Rotaria</taxon>
    </lineage>
</organism>
<name>A0A819DE79_9BILA</name>
<dbReference type="EMBL" id="CAJOBD010001860">
    <property type="protein sequence ID" value="CAF3836780.1"/>
    <property type="molecule type" value="Genomic_DNA"/>
</dbReference>
<comment type="caution">
    <text evidence="1">The sequence shown here is derived from an EMBL/GenBank/DDBJ whole genome shotgun (WGS) entry which is preliminary data.</text>
</comment>
<dbReference type="AlphaFoldDB" id="A0A819DE79"/>